<reference evidence="3" key="1">
    <citation type="submission" date="2017-01" db="EMBL/GenBank/DDBJ databases">
        <authorList>
            <person name="Mah S.A."/>
            <person name="Swanson W.J."/>
            <person name="Moy G.W."/>
            <person name="Vacquier V.D."/>
        </authorList>
    </citation>
    <scope>NUCLEOTIDE SEQUENCE [LARGE SCALE GENOMIC DNA]</scope>
    <source>
        <strain evidence="3">ID-206-W2</strain>
    </source>
</reference>
<dbReference type="GO" id="GO:0031048">
    <property type="term" value="P:regulatory ncRNA-mediated heterochromatin formation"/>
    <property type="evidence" value="ECO:0007669"/>
    <property type="project" value="TreeGrafter"/>
</dbReference>
<evidence type="ECO:0000259" key="1">
    <source>
        <dbReference type="Pfam" id="PF22749"/>
    </source>
</evidence>
<dbReference type="GO" id="GO:0035197">
    <property type="term" value="F:siRNA binding"/>
    <property type="evidence" value="ECO:0007669"/>
    <property type="project" value="TreeGrafter"/>
</dbReference>
<evidence type="ECO:0000313" key="2">
    <source>
        <dbReference type="EMBL" id="OMJ14882.1"/>
    </source>
</evidence>
<sequence length="240" mass="26705">MNRSKQTTINFFIPTSFSEMFVRRIKKAINPEDLKLKTLADFGYEFELDGIRHPERGAVDREVIKMLEKDFSLKSIQIPINSTENDPSCLIYHTPGAETKENLVVIATSYSSGPGLWNSASVAIHGFLNGSIAFLINGLTELGYGVLILNPNENFWSPSGRAVTTNDYSQENVEIPDDSYEVDESTGKKSYQRHLGVALTPTIILEINEAFEEAKETSDLTSDGPQDHLQEAISNLSIKD</sequence>
<evidence type="ECO:0000313" key="4">
    <source>
        <dbReference type="Proteomes" id="UP000187429"/>
    </source>
</evidence>
<dbReference type="InterPro" id="IPR053858">
    <property type="entry name" value="Arb2_dom"/>
</dbReference>
<accession>A0A1R1YPD7</accession>
<dbReference type="OrthoDB" id="421951at2759"/>
<dbReference type="Proteomes" id="UP000187429">
    <property type="component" value="Unassembled WGS sequence"/>
</dbReference>
<dbReference type="GO" id="GO:0005634">
    <property type="term" value="C:nucleus"/>
    <property type="evidence" value="ECO:0007669"/>
    <property type="project" value="TreeGrafter"/>
</dbReference>
<dbReference type="InterPro" id="IPR048263">
    <property type="entry name" value="Arb2"/>
</dbReference>
<gene>
    <name evidence="3" type="ORF">AYI69_g1750</name>
    <name evidence="2" type="ORF">AYI69_g8405</name>
</gene>
<name>A0A1R1YPD7_9FUNG</name>
<dbReference type="Pfam" id="PF22749">
    <property type="entry name" value="Arb2"/>
    <property type="match status" value="1"/>
</dbReference>
<feature type="domain" description="Arb2" evidence="1">
    <location>
        <begin position="35"/>
        <end position="194"/>
    </location>
</feature>
<dbReference type="AlphaFoldDB" id="A0A1R1YPD7"/>
<evidence type="ECO:0000313" key="3">
    <source>
        <dbReference type="EMBL" id="OMJ28777.1"/>
    </source>
</evidence>
<dbReference type="PANTHER" id="PTHR21357:SF4">
    <property type="entry name" value="FAM172 FAMILY PROTEIN HOMOLOG CG10038"/>
    <property type="match status" value="1"/>
</dbReference>
<keyword evidence="4" id="KW-1185">Reference proteome</keyword>
<comment type="caution">
    <text evidence="3">The sequence shown here is derived from an EMBL/GenBank/DDBJ whole genome shotgun (WGS) entry which is preliminary data.</text>
</comment>
<protein>
    <recommendedName>
        <fullName evidence="1">Arb2 domain-containing protein</fullName>
    </recommendedName>
</protein>
<dbReference type="PANTHER" id="PTHR21357">
    <property type="entry name" value="FAM172 FAMILY PROTEIN HOMOLOG CG10038"/>
    <property type="match status" value="1"/>
</dbReference>
<proteinExistence type="predicted"/>
<dbReference type="EMBL" id="LSSM01000487">
    <property type="protein sequence ID" value="OMJ28777.1"/>
    <property type="molecule type" value="Genomic_DNA"/>
</dbReference>
<reference evidence="4" key="2">
    <citation type="submission" date="2017-01" db="EMBL/GenBank/DDBJ databases">
        <authorList>
            <person name="Wang Y."/>
            <person name="White M."/>
            <person name="Kvist S."/>
            <person name="Moncalvo J.-M."/>
        </authorList>
    </citation>
    <scope>NUCLEOTIDE SEQUENCE [LARGE SCALE GENOMIC DNA]</scope>
    <source>
        <strain evidence="4">ID-206-W2</strain>
    </source>
</reference>
<organism evidence="3 4">
    <name type="scientific">Smittium culicis</name>
    <dbReference type="NCBI Taxonomy" id="133412"/>
    <lineage>
        <taxon>Eukaryota</taxon>
        <taxon>Fungi</taxon>
        <taxon>Fungi incertae sedis</taxon>
        <taxon>Zoopagomycota</taxon>
        <taxon>Kickxellomycotina</taxon>
        <taxon>Harpellomycetes</taxon>
        <taxon>Harpellales</taxon>
        <taxon>Legeriomycetaceae</taxon>
        <taxon>Smittium</taxon>
    </lineage>
</organism>
<dbReference type="EMBL" id="LSSM01004451">
    <property type="protein sequence ID" value="OMJ14882.1"/>
    <property type="molecule type" value="Genomic_DNA"/>
</dbReference>